<protein>
    <submittedName>
        <fullName evidence="2">Peptidase S1, chymotrypsin</fullName>
    </submittedName>
</protein>
<evidence type="ECO:0000313" key="3">
    <source>
        <dbReference type="Proteomes" id="UP000003477"/>
    </source>
</evidence>
<proteinExistence type="predicted"/>
<feature type="non-terminal residue" evidence="2">
    <location>
        <position position="223"/>
    </location>
</feature>
<dbReference type="InterPro" id="IPR011047">
    <property type="entry name" value="Quinoprotein_ADH-like_sf"/>
</dbReference>
<evidence type="ECO:0000256" key="1">
    <source>
        <dbReference type="SAM" id="MobiDB-lite"/>
    </source>
</evidence>
<sequence length="223" mass="23695">GYPAQQPRTYLFYPEQNINGFIPAASADDGYEIIFTGAIVPGMSGSPLLDENGEIIGVYGRGGYGGPLYGIRINTAIKLAQQQGINIASITPIPQPSPSPVTQKPPTPQPSPTPTPQPRPISRPSPTPQQSPAITTGRSGEQIIALSNPNYARDGIIAGMSGYKVILTPDQQQLISYGIGGNIKVWNLATGQLLRTLNSHSKGIEVWLSVQMARLLLVAVRTG</sequence>
<dbReference type="InterPro" id="IPR015943">
    <property type="entry name" value="WD40/YVTN_repeat-like_dom_sf"/>
</dbReference>
<dbReference type="EMBL" id="AESD01000553">
    <property type="protein sequence ID" value="EHJ11511.1"/>
    <property type="molecule type" value="Genomic_DNA"/>
</dbReference>
<feature type="compositionally biased region" description="Pro residues" evidence="1">
    <location>
        <begin position="93"/>
        <end position="129"/>
    </location>
</feature>
<accession>G5J8H5</accession>
<dbReference type="Gene3D" id="2.130.10.10">
    <property type="entry name" value="YVTN repeat-like/Quinoprotein amine dehydrogenase"/>
    <property type="match status" value="1"/>
</dbReference>
<feature type="non-terminal residue" evidence="2">
    <location>
        <position position="1"/>
    </location>
</feature>
<dbReference type="InterPro" id="IPR009003">
    <property type="entry name" value="Peptidase_S1_PA"/>
</dbReference>
<dbReference type="Gene3D" id="2.40.10.10">
    <property type="entry name" value="Trypsin-like serine proteases"/>
    <property type="match status" value="1"/>
</dbReference>
<comment type="caution">
    <text evidence="2">The sequence shown here is derived from an EMBL/GenBank/DDBJ whole genome shotgun (WGS) entry which is preliminary data.</text>
</comment>
<dbReference type="Proteomes" id="UP000003477">
    <property type="component" value="Unassembled WGS sequence"/>
</dbReference>
<name>G5J8H5_CROWT</name>
<dbReference type="SUPFAM" id="SSF50998">
    <property type="entry name" value="Quinoprotein alcohol dehydrogenase-like"/>
    <property type="match status" value="1"/>
</dbReference>
<dbReference type="AlphaFoldDB" id="G5J8H5"/>
<gene>
    <name evidence="2" type="ORF">CWATWH0003_3755b6</name>
</gene>
<evidence type="ECO:0000313" key="2">
    <source>
        <dbReference type="EMBL" id="EHJ11511.1"/>
    </source>
</evidence>
<reference evidence="2 3" key="1">
    <citation type="journal article" date="2011" name="Front. Microbiol.">
        <title>Two Strains of Crocosphaera watsonii with Highly Conserved Genomes are Distinguished by Strain-Specific Features.</title>
        <authorList>
            <person name="Bench S.R."/>
            <person name="Ilikchyan I.N."/>
            <person name="Tripp H.J."/>
            <person name="Zehr J.P."/>
        </authorList>
    </citation>
    <scope>NUCLEOTIDE SEQUENCE [LARGE SCALE GENOMIC DNA]</scope>
    <source>
        <strain evidence="2 3">WH 0003</strain>
    </source>
</reference>
<dbReference type="InterPro" id="IPR043504">
    <property type="entry name" value="Peptidase_S1_PA_chymotrypsin"/>
</dbReference>
<dbReference type="SUPFAM" id="SSF50494">
    <property type="entry name" value="Trypsin-like serine proteases"/>
    <property type="match status" value="1"/>
</dbReference>
<feature type="region of interest" description="Disordered" evidence="1">
    <location>
        <begin position="89"/>
        <end position="139"/>
    </location>
</feature>
<organism evidence="2 3">
    <name type="scientific">Crocosphaera watsonii WH 0003</name>
    <dbReference type="NCBI Taxonomy" id="423471"/>
    <lineage>
        <taxon>Bacteria</taxon>
        <taxon>Bacillati</taxon>
        <taxon>Cyanobacteriota</taxon>
        <taxon>Cyanophyceae</taxon>
        <taxon>Oscillatoriophycideae</taxon>
        <taxon>Chroococcales</taxon>
        <taxon>Aphanothecaceae</taxon>
        <taxon>Crocosphaera</taxon>
    </lineage>
</organism>